<dbReference type="EMBL" id="BSXU01000236">
    <property type="protein sequence ID" value="GMG19919.1"/>
    <property type="molecule type" value="Genomic_DNA"/>
</dbReference>
<dbReference type="OrthoDB" id="3997115at2759"/>
<accession>A0A9W6YTQ7</accession>
<evidence type="ECO:0000313" key="2">
    <source>
        <dbReference type="Proteomes" id="UP001165063"/>
    </source>
</evidence>
<gene>
    <name evidence="1" type="ORF">Amon01_000083800</name>
</gene>
<dbReference type="AlphaFoldDB" id="A0A9W6YTQ7"/>
<dbReference type="Proteomes" id="UP001165063">
    <property type="component" value="Unassembled WGS sequence"/>
</dbReference>
<reference evidence="1" key="1">
    <citation type="submission" date="2023-04" db="EMBL/GenBank/DDBJ databases">
        <title>Ambrosiozyma monospora NBRC 1965.</title>
        <authorList>
            <person name="Ichikawa N."/>
            <person name="Sato H."/>
            <person name="Tonouchi N."/>
        </authorList>
    </citation>
    <scope>NUCLEOTIDE SEQUENCE</scope>
    <source>
        <strain evidence="1">NBRC 1965</strain>
    </source>
</reference>
<name>A0A9W6YTQ7_AMBMO</name>
<keyword evidence="2" id="KW-1185">Reference proteome</keyword>
<proteinExistence type="predicted"/>
<organism evidence="1 2">
    <name type="scientific">Ambrosiozyma monospora</name>
    <name type="common">Yeast</name>
    <name type="synonym">Endomycopsis monosporus</name>
    <dbReference type="NCBI Taxonomy" id="43982"/>
    <lineage>
        <taxon>Eukaryota</taxon>
        <taxon>Fungi</taxon>
        <taxon>Dikarya</taxon>
        <taxon>Ascomycota</taxon>
        <taxon>Saccharomycotina</taxon>
        <taxon>Pichiomycetes</taxon>
        <taxon>Pichiales</taxon>
        <taxon>Pichiaceae</taxon>
        <taxon>Ambrosiozyma</taxon>
    </lineage>
</organism>
<evidence type="ECO:0000313" key="1">
    <source>
        <dbReference type="EMBL" id="GMG19919.1"/>
    </source>
</evidence>
<comment type="caution">
    <text evidence="1">The sequence shown here is derived from an EMBL/GenBank/DDBJ whole genome shotgun (WGS) entry which is preliminary data.</text>
</comment>
<sequence length="256" mass="28858">MQFQISRHFSFSQKRRFEEPSPKLQDADYEIRYPFLSLREIHANESLKGRSSGSIKRRNTRDSFHVGNNGIPNVIVAQAELPKVNLYSILESTSSVGFIQAHSTVRLSVDHSETENYMKSLVGHSVMVLLFNGLHDQTIPSCFNGLRSSWLSEKNVGSNDDEGVKFLGITPNYNDEFNNHDFPIILDEGGHIAKHLKLLHPLGGCVFPLTSVVAFDSQGVEKARLKLGYDYGHLYDDSEDNNLQSQLLQLCNYLEG</sequence>
<protein>
    <submittedName>
        <fullName evidence="1">Unnamed protein product</fullName>
    </submittedName>
</protein>